<comment type="caution">
    <text evidence="1">The sequence shown here is derived from an EMBL/GenBank/DDBJ whole genome shotgun (WGS) entry which is preliminary data.</text>
</comment>
<evidence type="ECO:0000313" key="1">
    <source>
        <dbReference type="EMBL" id="KAF9480739.1"/>
    </source>
</evidence>
<gene>
    <name evidence="1" type="ORF">BDN70DRAFT_978006</name>
</gene>
<dbReference type="AlphaFoldDB" id="A0A9P5Z419"/>
<dbReference type="EMBL" id="MU155189">
    <property type="protein sequence ID" value="KAF9480739.1"/>
    <property type="molecule type" value="Genomic_DNA"/>
</dbReference>
<evidence type="ECO:0008006" key="3">
    <source>
        <dbReference type="Google" id="ProtNLM"/>
    </source>
</evidence>
<dbReference type="Proteomes" id="UP000807469">
    <property type="component" value="Unassembled WGS sequence"/>
</dbReference>
<protein>
    <recommendedName>
        <fullName evidence="3">BTB domain-containing protein</fullName>
    </recommendedName>
</protein>
<organism evidence="1 2">
    <name type="scientific">Pholiota conissans</name>
    <dbReference type="NCBI Taxonomy" id="109636"/>
    <lineage>
        <taxon>Eukaryota</taxon>
        <taxon>Fungi</taxon>
        <taxon>Dikarya</taxon>
        <taxon>Basidiomycota</taxon>
        <taxon>Agaricomycotina</taxon>
        <taxon>Agaricomycetes</taxon>
        <taxon>Agaricomycetidae</taxon>
        <taxon>Agaricales</taxon>
        <taxon>Agaricineae</taxon>
        <taxon>Strophariaceae</taxon>
        <taxon>Pholiota</taxon>
    </lineage>
</organism>
<sequence>MAESSKPAEDSESPKTSPLYCDPHADVTFVSADGITFKLHSKYFGAVSAGFSAPETTLVDLPVTSTEPATVLEFLFQFIHPPCGCEQFHQPSVMKTPILLFFDLATAAEKYVVYAAMNVCLTRMYYELYASHPVKVLNHAANHGYVELADKAAIKTMSLLNPLRDTLGGLTDPKVAVKWVCRRNEWILSSI</sequence>
<reference evidence="1" key="1">
    <citation type="submission" date="2020-11" db="EMBL/GenBank/DDBJ databases">
        <authorList>
            <consortium name="DOE Joint Genome Institute"/>
            <person name="Ahrendt S."/>
            <person name="Riley R."/>
            <person name="Andreopoulos W."/>
            <person name="Labutti K."/>
            <person name="Pangilinan J."/>
            <person name="Ruiz-Duenas F.J."/>
            <person name="Barrasa J.M."/>
            <person name="Sanchez-Garcia M."/>
            <person name="Camarero S."/>
            <person name="Miyauchi S."/>
            <person name="Serrano A."/>
            <person name="Linde D."/>
            <person name="Babiker R."/>
            <person name="Drula E."/>
            <person name="Ayuso-Fernandez I."/>
            <person name="Pacheco R."/>
            <person name="Padilla G."/>
            <person name="Ferreira P."/>
            <person name="Barriuso J."/>
            <person name="Kellner H."/>
            <person name="Castanera R."/>
            <person name="Alfaro M."/>
            <person name="Ramirez L."/>
            <person name="Pisabarro A.G."/>
            <person name="Kuo A."/>
            <person name="Tritt A."/>
            <person name="Lipzen A."/>
            <person name="He G."/>
            <person name="Yan M."/>
            <person name="Ng V."/>
            <person name="Cullen D."/>
            <person name="Martin F."/>
            <person name="Rosso M.-N."/>
            <person name="Henrissat B."/>
            <person name="Hibbett D."/>
            <person name="Martinez A.T."/>
            <person name="Grigoriev I.V."/>
        </authorList>
    </citation>
    <scope>NUCLEOTIDE SEQUENCE</scope>
    <source>
        <strain evidence="1">CIRM-BRFM 674</strain>
    </source>
</reference>
<dbReference type="OrthoDB" id="3184970at2759"/>
<evidence type="ECO:0000313" key="2">
    <source>
        <dbReference type="Proteomes" id="UP000807469"/>
    </source>
</evidence>
<name>A0A9P5Z419_9AGAR</name>
<accession>A0A9P5Z419</accession>
<proteinExistence type="predicted"/>
<keyword evidence="2" id="KW-1185">Reference proteome</keyword>